<organism evidence="1 2">
    <name type="scientific">Strongyloides papillosus</name>
    <name type="common">Intestinal threadworm</name>
    <dbReference type="NCBI Taxonomy" id="174720"/>
    <lineage>
        <taxon>Eukaryota</taxon>
        <taxon>Metazoa</taxon>
        <taxon>Ecdysozoa</taxon>
        <taxon>Nematoda</taxon>
        <taxon>Chromadorea</taxon>
        <taxon>Rhabditida</taxon>
        <taxon>Tylenchina</taxon>
        <taxon>Panagrolaimomorpha</taxon>
        <taxon>Strongyloidoidea</taxon>
        <taxon>Strongyloididae</taxon>
        <taxon>Strongyloides</taxon>
    </lineage>
</organism>
<proteinExistence type="predicted"/>
<protein>
    <submittedName>
        <fullName evidence="2">C2H2-type domain-containing protein</fullName>
    </submittedName>
</protein>
<keyword evidence="1" id="KW-1185">Reference proteome</keyword>
<dbReference type="Proteomes" id="UP000046392">
    <property type="component" value="Unplaced"/>
</dbReference>
<reference evidence="2" key="1">
    <citation type="submission" date="2017-02" db="UniProtKB">
        <authorList>
            <consortium name="WormBaseParasite"/>
        </authorList>
    </citation>
    <scope>IDENTIFICATION</scope>
</reference>
<name>A0A0N5CCE1_STREA</name>
<sequence length="759" mass="89131">MNVKCSVCLDEINFSEFTSHIDSHISGTGILKKNLKLKCLQNSASNCYNKEFSFAYFKKHFSNVHNSEVAMESNNNYEDIPLSSNINMDEMEEIIIDDINMDEVEEIIIDDINIIEEETNDFELYDNFEDDDFDNEFTLSPEVESFVQEIFSNSMQHKVVDNSINNCLKLLKCINNAVNIKAKLKKCIEELSSLNTYVKRSKIITSKRDGIIKKEVNTDKGVFPCYYFNIISRIKLLLSNNDFKRHLEFSHDIKKNVYDSYLCGEYIQKIKNDVIRKYNVADPKILYIVTYSDDYNVTSRSSIQNSNNSSVTAGYFYFLNMNEDVSSRLESIFQFYVGPSCISKYSNDEPFRTMKEYFNEINDSVINIGLEQYFIRHVLHAGDNLELKKYHNIESGFRGRDSQPCRLCKTIGSNFPLMTRECLIPQCSVGVSDPSYFVDITHDFFLGAAVYFFKIVFTKLNSRRLISVETLNETIKNINFQDHDKPNYFKDLNNIYQNSGQMKSFFTFFPVILKRSLINENDSLEFIKTLLISYENIRKIMEIINSPIIHEIDLISLEKLIEIYIKFLRDERSEDESSRKMVIKYKEHILIHYISAIKKLGNLKKFSTIRCEAAHQQGKRMIQLSNNKKDICLTLARKKQLDFSYKIGKTNYFNIQKEKLRINDHILLLNKKYHQTSRNMPSESKYFCCKVTDVFEDKIIVNKLQFVVKIGSMYAFDDSNEYLTIEDIYSWDVRKQNAFYFMENFSFLYFMKIGSFQMY</sequence>
<evidence type="ECO:0000313" key="2">
    <source>
        <dbReference type="WBParaSite" id="SPAL_0001555100.1"/>
    </source>
</evidence>
<accession>A0A0N5CCE1</accession>
<dbReference type="AlphaFoldDB" id="A0A0N5CCE1"/>
<dbReference type="WBParaSite" id="SPAL_0001555100.1">
    <property type="protein sequence ID" value="SPAL_0001555100.1"/>
    <property type="gene ID" value="SPAL_0001555100"/>
</dbReference>
<evidence type="ECO:0000313" key="1">
    <source>
        <dbReference type="Proteomes" id="UP000046392"/>
    </source>
</evidence>